<sequence length="283" mass="31775">MAEIRSTTARYTAITRNTCLKYRNKIPLQYSTDNNLNNNILPMQSKLISPYHDGQSFHNSAFVPVSSLNSGDINSIKNNYLNDQSKAPNLLIYGTNAYLNQHERQQQTFPQASMFPSLNQAVMQGNASLNAKSEHPAEVKKSVKLVKVVHQTQESISESNKRTPRKMDTSRGNVQTRYKNDGQSDDEDEDEDDDYDPDADLFKNKPKKKQSTAQAAMSPTPQTPASFISKIKREIKAEVKEEAKDEKIDTMLTPASQIKFASSIKPTGKDQAVKMQPMADVQK</sequence>
<feature type="compositionally biased region" description="Basic and acidic residues" evidence="1">
    <location>
        <begin position="159"/>
        <end position="169"/>
    </location>
</feature>
<dbReference type="AlphaFoldDB" id="A0A7S3JLX3"/>
<gene>
    <name evidence="2" type="ORF">EHAR0213_LOCUS16070</name>
</gene>
<name>A0A7S3JLX3_9SPIT</name>
<evidence type="ECO:0000256" key="1">
    <source>
        <dbReference type="SAM" id="MobiDB-lite"/>
    </source>
</evidence>
<dbReference type="EMBL" id="HBII01037944">
    <property type="protein sequence ID" value="CAE0357152.1"/>
    <property type="molecule type" value="Transcribed_RNA"/>
</dbReference>
<proteinExistence type="predicted"/>
<feature type="compositionally biased region" description="Polar residues" evidence="1">
    <location>
        <begin position="211"/>
        <end position="226"/>
    </location>
</feature>
<feature type="compositionally biased region" description="Acidic residues" evidence="1">
    <location>
        <begin position="183"/>
        <end position="199"/>
    </location>
</feature>
<protein>
    <submittedName>
        <fullName evidence="2">Uncharacterized protein</fullName>
    </submittedName>
</protein>
<evidence type="ECO:0000313" key="2">
    <source>
        <dbReference type="EMBL" id="CAE0357152.1"/>
    </source>
</evidence>
<reference evidence="2" key="1">
    <citation type="submission" date="2021-01" db="EMBL/GenBank/DDBJ databases">
        <authorList>
            <person name="Corre E."/>
            <person name="Pelletier E."/>
            <person name="Niang G."/>
            <person name="Scheremetjew M."/>
            <person name="Finn R."/>
            <person name="Kale V."/>
            <person name="Holt S."/>
            <person name="Cochrane G."/>
            <person name="Meng A."/>
            <person name="Brown T."/>
            <person name="Cohen L."/>
        </authorList>
    </citation>
    <scope>NUCLEOTIDE SEQUENCE</scope>
    <source>
        <strain evidence="2">FSP1.4</strain>
    </source>
</reference>
<organism evidence="2">
    <name type="scientific">Euplotes harpa</name>
    <dbReference type="NCBI Taxonomy" id="151035"/>
    <lineage>
        <taxon>Eukaryota</taxon>
        <taxon>Sar</taxon>
        <taxon>Alveolata</taxon>
        <taxon>Ciliophora</taxon>
        <taxon>Intramacronucleata</taxon>
        <taxon>Spirotrichea</taxon>
        <taxon>Hypotrichia</taxon>
        <taxon>Euplotida</taxon>
        <taxon>Euplotidae</taxon>
        <taxon>Euplotes</taxon>
    </lineage>
</organism>
<feature type="region of interest" description="Disordered" evidence="1">
    <location>
        <begin position="150"/>
        <end position="228"/>
    </location>
</feature>
<accession>A0A7S3JLX3</accession>